<dbReference type="Gene3D" id="3.40.50.11610">
    <property type="entry name" value="Multifunctional 2-oxoglutarate metabolism enzyme, C-terminal domain"/>
    <property type="match status" value="1"/>
</dbReference>
<dbReference type="PIRSF" id="PIRSF000157">
    <property type="entry name" value="Oxoglu_dh_E1"/>
    <property type="match status" value="1"/>
</dbReference>
<dbReference type="EC" id="1.2.4.2" evidence="5"/>
<dbReference type="NCBIfam" id="NF006914">
    <property type="entry name" value="PRK09404.1"/>
    <property type="match status" value="1"/>
</dbReference>
<evidence type="ECO:0000256" key="7">
    <source>
        <dbReference type="ARBA" id="ARBA00023002"/>
    </source>
</evidence>
<dbReference type="NCBIfam" id="TIGR00239">
    <property type="entry name" value="2oxo_dh_E1"/>
    <property type="match status" value="1"/>
</dbReference>
<comment type="caution">
    <text evidence="12">The sequence shown here is derived from an EMBL/GenBank/DDBJ whole genome shotgun (WGS) entry which is preliminary data.</text>
</comment>
<dbReference type="InterPro" id="IPR031717">
    <property type="entry name" value="ODO-1/KGD_C"/>
</dbReference>
<dbReference type="Gene3D" id="1.10.287.1150">
    <property type="entry name" value="TPP helical domain"/>
    <property type="match status" value="1"/>
</dbReference>
<dbReference type="GO" id="GO:0030976">
    <property type="term" value="F:thiamine pyrophosphate binding"/>
    <property type="evidence" value="ECO:0007669"/>
    <property type="project" value="InterPro"/>
</dbReference>
<dbReference type="SMART" id="SM00861">
    <property type="entry name" value="Transket_pyr"/>
    <property type="match status" value="1"/>
</dbReference>
<dbReference type="Pfam" id="PF00676">
    <property type="entry name" value="E1_dh"/>
    <property type="match status" value="1"/>
</dbReference>
<dbReference type="STRING" id="1494590.ATN84_06115"/>
<comment type="function">
    <text evidence="2">E1 component of the 2-oxoglutarate dehydrogenase (OGDH) complex which catalyzes the decarboxylation of 2-oxoglutarate, the first step in the conversion of 2-oxoglutarate to succinyl-CoA and CO(2).</text>
</comment>
<name>A0A135I1G2_9HYPH</name>
<evidence type="ECO:0000256" key="4">
    <source>
        <dbReference type="ARBA" id="ARBA00011301"/>
    </source>
</evidence>
<dbReference type="Gene3D" id="3.40.50.12470">
    <property type="match status" value="1"/>
</dbReference>
<dbReference type="InterPro" id="IPR029061">
    <property type="entry name" value="THDP-binding"/>
</dbReference>
<dbReference type="GO" id="GO:0005829">
    <property type="term" value="C:cytosol"/>
    <property type="evidence" value="ECO:0007669"/>
    <property type="project" value="TreeGrafter"/>
</dbReference>
<dbReference type="Pfam" id="PF16870">
    <property type="entry name" value="OxoGdeHyase_C"/>
    <property type="match status" value="1"/>
</dbReference>
<dbReference type="Proteomes" id="UP000070107">
    <property type="component" value="Unassembled WGS sequence"/>
</dbReference>
<dbReference type="CDD" id="cd02016">
    <property type="entry name" value="TPP_E1_OGDC_like"/>
    <property type="match status" value="1"/>
</dbReference>
<dbReference type="FunFam" id="3.40.50.12470:FF:000003">
    <property type="entry name" value="2-oxoglutarate dehydrogenase E1 component"/>
    <property type="match status" value="1"/>
</dbReference>
<dbReference type="InterPro" id="IPR042179">
    <property type="entry name" value="KGD_C_sf"/>
</dbReference>
<dbReference type="InterPro" id="IPR005475">
    <property type="entry name" value="Transketolase-like_Pyr-bd"/>
</dbReference>
<evidence type="ECO:0000256" key="6">
    <source>
        <dbReference type="ARBA" id="ARBA00013321"/>
    </source>
</evidence>
<dbReference type="NCBIfam" id="NF008907">
    <property type="entry name" value="PRK12270.1"/>
    <property type="match status" value="1"/>
</dbReference>
<dbReference type="InterPro" id="IPR001017">
    <property type="entry name" value="DH_E1"/>
</dbReference>
<sequence length="1000" mass="112591">MARQEQANDVFALTSFLYGGNADYIEELYAKYEDDPTSVDPQWRDFFANLRDNAEDVRKNAKGASWAKPNWPVVANGELVSALDGNWGEVEKHIADKLKAKAAKPANGAAAPALTEAEITNAARDSVRAIMMIRAYRMRGHLHAKLDPLALAEPPEDYNELAPEAYGFTPDDYDRKIFIDNVLGLEYATIPQMLEILKRTYCSTIGVEFMHISDPAEKAWIQERIEGPDKGVFFTQEGKKAILSKLIEAEGFEQFIDVKYKGTKRFGLDGGESLIPALEQIVKRGGQMGMKEIVLGMAHRGRLNVLSQVMGKPHRAIFHEFKGGSYTPDDVEGSGDVKYHLGASSDREFDGNKVHLSLTANPSHLEIVNPVVMGKARAKQDLLVGRNRDEVVPLSERAKVLPLLLHGDAAFAGQGVVAECFGLSGLKGHRVAGTVHFIINNQIGFTTNPRFSRSSPYPSDVAKMVEAPIFHVNGDDPEAVVYAAKVATEFRMIFHKPVVIDMFCYRRFGHNEGDEPAFTQPLMYKTIRGHKTTVQLYSDKLVAEGVVTEAEIEKMRAEWRSNLDAEFEAGQSYKPNKADWLDGAWTGLRKADNEDEQRRGKTAVPIKTLKEIGKKLVEVPSDFRAHRTIQRFLDNRAKMIETGEGIDWATGEALAFGSLAIEGHPVRLSGQDVERGTFSQRHSVLYDQENEQRYIPLNNLQKGQALYEVINSMLSEEAVLGFEYGYSLSEPRALTLWEAQFGDFANGAQVVFDQFISSGERKWLRMSGLVCLLPHGYEGQGPEHSSARLERWLQMCAEDNMQVANVTTPANYFHILRRQMKRDFRKPLILMTPKSLLRHKRAVSTLAEMSGESSFHRLLWDDAQYLKDQPIKLQKDSKIRRVVMCSGKVYYDLYEEREKRGIDDIYLLRLEQLYPFPAKALITELSRFRGAEMVWCQEEPKNMGAWSFIDPYLEWVLAHIDAKHQRVRYTGRPAAASPATGLMSKHLSQLEAFLEDALGS</sequence>
<keyword evidence="7 12" id="KW-0560">Oxidoreductase</keyword>
<evidence type="ECO:0000256" key="3">
    <source>
        <dbReference type="ARBA" id="ARBA00006936"/>
    </source>
</evidence>
<protein>
    <recommendedName>
        <fullName evidence="6">2-oxoglutarate dehydrogenase E1 component</fullName>
        <ecNumber evidence="5">1.2.4.2</ecNumber>
    </recommendedName>
    <alternativeName>
        <fullName evidence="10">Alpha-ketoglutarate dehydrogenase</fullName>
    </alternativeName>
</protein>
<dbReference type="PANTHER" id="PTHR23152">
    <property type="entry name" value="2-OXOGLUTARATE DEHYDROGENASE"/>
    <property type="match status" value="1"/>
</dbReference>
<dbReference type="InterPro" id="IPR011603">
    <property type="entry name" value="2oxoglutarate_DH_E1"/>
</dbReference>
<reference evidence="12 13" key="1">
    <citation type="submission" date="2015-11" db="EMBL/GenBank/DDBJ databases">
        <title>Draft genome sequence of Paramesorhizobium deserti A-3-E, a strain highly resistant to diverse beta-lactam antibiotics.</title>
        <authorList>
            <person name="Lv R."/>
            <person name="Yang X."/>
            <person name="Fang N."/>
            <person name="Guo J."/>
            <person name="Luo X."/>
            <person name="Peng F."/>
            <person name="Yang R."/>
            <person name="Cui Y."/>
            <person name="Fang C."/>
            <person name="Song Y."/>
        </authorList>
    </citation>
    <scope>NUCLEOTIDE SEQUENCE [LARGE SCALE GENOMIC DNA]</scope>
    <source>
        <strain evidence="12 13">A-3-E</strain>
    </source>
</reference>
<dbReference type="OrthoDB" id="9759785at2"/>
<dbReference type="InterPro" id="IPR032106">
    <property type="entry name" value="2-oxogl_dehyd_N"/>
</dbReference>
<dbReference type="AlphaFoldDB" id="A0A135I1G2"/>
<dbReference type="GO" id="GO:0006099">
    <property type="term" value="P:tricarboxylic acid cycle"/>
    <property type="evidence" value="ECO:0007669"/>
    <property type="project" value="TreeGrafter"/>
</dbReference>
<dbReference type="EMBL" id="LNTU01000001">
    <property type="protein sequence ID" value="KXF79286.1"/>
    <property type="molecule type" value="Genomic_DNA"/>
</dbReference>
<evidence type="ECO:0000256" key="10">
    <source>
        <dbReference type="ARBA" id="ARBA00030680"/>
    </source>
</evidence>
<dbReference type="Gene3D" id="3.40.50.970">
    <property type="match status" value="1"/>
</dbReference>
<dbReference type="Pfam" id="PF02779">
    <property type="entry name" value="Transket_pyr"/>
    <property type="match status" value="1"/>
</dbReference>
<keyword evidence="9" id="KW-0324">Glycolysis</keyword>
<comment type="subunit">
    <text evidence="4">Homodimer. Part of the 2-oxoglutarate dehydrogenase (OGDH) complex composed of E1 (2-oxoglutarate dehydrogenase), E2 (dihydrolipoamide succinyltransferase) and E3 (dihydrolipoamide dehydrogenase); the complex contains multiple copies of the three enzymatic components (E1, E2 and E3).</text>
</comment>
<dbReference type="SUPFAM" id="SSF52518">
    <property type="entry name" value="Thiamin diphosphate-binding fold (THDP-binding)"/>
    <property type="match status" value="2"/>
</dbReference>
<dbReference type="PANTHER" id="PTHR23152:SF4">
    <property type="entry name" value="2-OXOADIPATE DEHYDROGENASE COMPLEX COMPONENT E1"/>
    <property type="match status" value="1"/>
</dbReference>
<proteinExistence type="inferred from homology"/>
<evidence type="ECO:0000313" key="12">
    <source>
        <dbReference type="EMBL" id="KXF79286.1"/>
    </source>
</evidence>
<evidence type="ECO:0000259" key="11">
    <source>
        <dbReference type="SMART" id="SM00861"/>
    </source>
</evidence>
<keyword evidence="8" id="KW-0786">Thiamine pyrophosphate</keyword>
<comment type="similarity">
    <text evidence="3">Belongs to the alpha-ketoglutarate dehydrogenase family.</text>
</comment>
<evidence type="ECO:0000256" key="8">
    <source>
        <dbReference type="ARBA" id="ARBA00023052"/>
    </source>
</evidence>
<feature type="domain" description="Transketolase-like pyrimidine-binding" evidence="11">
    <location>
        <begin position="646"/>
        <end position="839"/>
    </location>
</feature>
<keyword evidence="13" id="KW-1185">Reference proteome</keyword>
<dbReference type="Pfam" id="PF16078">
    <property type="entry name" value="2-oxogl_dehyd_N"/>
    <property type="match status" value="1"/>
</dbReference>
<accession>A0A135I1G2</accession>
<evidence type="ECO:0000256" key="5">
    <source>
        <dbReference type="ARBA" id="ARBA00012280"/>
    </source>
</evidence>
<evidence type="ECO:0000256" key="2">
    <source>
        <dbReference type="ARBA" id="ARBA00003906"/>
    </source>
</evidence>
<evidence type="ECO:0000313" key="13">
    <source>
        <dbReference type="Proteomes" id="UP000070107"/>
    </source>
</evidence>
<dbReference type="RefSeq" id="WP_068880623.1">
    <property type="nucleotide sequence ID" value="NZ_LNTU01000001.1"/>
</dbReference>
<dbReference type="GO" id="GO:0004591">
    <property type="term" value="F:oxoglutarate dehydrogenase (succinyl-transferring) activity"/>
    <property type="evidence" value="ECO:0007669"/>
    <property type="project" value="UniProtKB-EC"/>
</dbReference>
<evidence type="ECO:0000256" key="1">
    <source>
        <dbReference type="ARBA" id="ARBA00001964"/>
    </source>
</evidence>
<evidence type="ECO:0000256" key="9">
    <source>
        <dbReference type="ARBA" id="ARBA00023152"/>
    </source>
</evidence>
<organism evidence="12 13">
    <name type="scientific">Paramesorhizobium deserti</name>
    <dbReference type="NCBI Taxonomy" id="1494590"/>
    <lineage>
        <taxon>Bacteria</taxon>
        <taxon>Pseudomonadati</taxon>
        <taxon>Pseudomonadota</taxon>
        <taxon>Alphaproteobacteria</taxon>
        <taxon>Hyphomicrobiales</taxon>
        <taxon>Phyllobacteriaceae</taxon>
        <taxon>Paramesorhizobium</taxon>
    </lineage>
</organism>
<dbReference type="GO" id="GO:0006096">
    <property type="term" value="P:glycolytic process"/>
    <property type="evidence" value="ECO:0007669"/>
    <property type="project" value="UniProtKB-KW"/>
</dbReference>
<comment type="cofactor">
    <cofactor evidence="1">
        <name>thiamine diphosphate</name>
        <dbReference type="ChEBI" id="CHEBI:58937"/>
    </cofactor>
</comment>
<gene>
    <name evidence="12" type="primary">sucA</name>
    <name evidence="12" type="ORF">ATN84_06115</name>
</gene>
<dbReference type="GO" id="GO:0045252">
    <property type="term" value="C:oxoglutarate dehydrogenase complex"/>
    <property type="evidence" value="ECO:0007669"/>
    <property type="project" value="TreeGrafter"/>
</dbReference>